<evidence type="ECO:0000256" key="3">
    <source>
        <dbReference type="ARBA" id="ARBA00022630"/>
    </source>
</evidence>
<feature type="domain" description="FAD/NAD(P)-binding" evidence="5">
    <location>
        <begin position="2"/>
        <end position="273"/>
    </location>
</feature>
<dbReference type="EMBL" id="CP091508">
    <property type="protein sequence ID" value="UOO83295.1"/>
    <property type="molecule type" value="Genomic_DNA"/>
</dbReference>
<evidence type="ECO:0000259" key="5">
    <source>
        <dbReference type="Pfam" id="PF07992"/>
    </source>
</evidence>
<dbReference type="Proteomes" id="UP000829817">
    <property type="component" value="Chromosome"/>
</dbReference>
<evidence type="ECO:0000256" key="4">
    <source>
        <dbReference type="ARBA" id="ARBA00022827"/>
    </source>
</evidence>
<organism evidence="6 7">
    <name type="scientific">Uruburuella testudinis</name>
    <dbReference type="NCBI Taxonomy" id="1282863"/>
    <lineage>
        <taxon>Bacteria</taxon>
        <taxon>Pseudomonadati</taxon>
        <taxon>Pseudomonadota</taxon>
        <taxon>Betaproteobacteria</taxon>
        <taxon>Neisseriales</taxon>
        <taxon>Neisseriaceae</taxon>
        <taxon>Uruburuella</taxon>
    </lineage>
</organism>
<name>A0ABY4DXE9_9NEIS</name>
<dbReference type="SUPFAM" id="SSF51905">
    <property type="entry name" value="FAD/NAD(P)-binding domain"/>
    <property type="match status" value="2"/>
</dbReference>
<evidence type="ECO:0000256" key="1">
    <source>
        <dbReference type="ARBA" id="ARBA00001974"/>
    </source>
</evidence>
<comment type="similarity">
    <text evidence="2">Belongs to the FAD-dependent oxidoreductase family.</text>
</comment>
<evidence type="ECO:0000256" key="2">
    <source>
        <dbReference type="ARBA" id="ARBA00006442"/>
    </source>
</evidence>
<keyword evidence="7" id="KW-1185">Reference proteome</keyword>
<reference evidence="6 7" key="1">
    <citation type="journal article" date="2022" name="Res Sq">
        <title>Evolution of multicellular longitudinally dividing oral cavity symbionts (Neisseriaceae).</title>
        <authorList>
            <person name="Nyongesa S."/>
            <person name="Weber P."/>
            <person name="Bernet E."/>
            <person name="Pullido F."/>
            <person name="Nieckarz M."/>
            <person name="Delaby M."/>
            <person name="Nieves C."/>
            <person name="Viehboeck T."/>
            <person name="Krause N."/>
            <person name="Rivera-Millot A."/>
            <person name="Nakamura A."/>
            <person name="Vischer N."/>
            <person name="VanNieuwenhze M."/>
            <person name="Brun Y."/>
            <person name="Cava F."/>
            <person name="Bulgheresi S."/>
            <person name="Veyrier F."/>
        </authorList>
    </citation>
    <scope>NUCLEOTIDE SEQUENCE [LARGE SCALE GENOMIC DNA]</scope>
    <source>
        <strain evidence="6 7">CCUG 63373m</strain>
    </source>
</reference>
<keyword evidence="3" id="KW-0285">Flavoprotein</keyword>
<accession>A0ABY4DXE9</accession>
<dbReference type="PANTHER" id="PTHR43429">
    <property type="entry name" value="PYRIDINE NUCLEOTIDE-DISULFIDE OXIDOREDUCTASE DOMAIN-CONTAINING"/>
    <property type="match status" value="1"/>
</dbReference>
<protein>
    <submittedName>
        <fullName evidence="6">FAD-dependent oxidoreductase</fullName>
    </submittedName>
</protein>
<sequence length="362" mass="38800">MAGWAVAEAVRSLDEASPMLMVTACNGDRYHKPELSVAISKGVDAAKIVKKTGSSAAAELNLSLLPKTFVLNIDSRLKQIRTTRGAFTYDKLVFATGATPFMPDVLPPQYCWRINHLTGFDGLQKALAKGPQRVVIVGGGMIGTELAEDISRAGHRVTIIDRAEYPLCGLLPEQAGRRLAEALHSQGIRYCGGRHVSGAARAEDGSYRLSSIGTAGIAYLDVADQIVVAAGLKTDPRLPERAGLDFHPASGVRVHPDTLQTSVADIYALGDCIDLNGKACRFIAPLQAQADIIAAEIMGQTHAPYAHSEPVVRLKTKSLSVVVSGSPDRDAAWAVQKNSAEELCLQQMQQRQVSAEIRISRP</sequence>
<evidence type="ECO:0000313" key="6">
    <source>
        <dbReference type="EMBL" id="UOO83295.1"/>
    </source>
</evidence>
<dbReference type="InterPro" id="IPR036188">
    <property type="entry name" value="FAD/NAD-bd_sf"/>
</dbReference>
<dbReference type="PANTHER" id="PTHR43429:SF3">
    <property type="entry name" value="NITRITE REDUCTASE [NAD(P)H]"/>
    <property type="match status" value="1"/>
</dbReference>
<dbReference type="PRINTS" id="PR00368">
    <property type="entry name" value="FADPNR"/>
</dbReference>
<dbReference type="PRINTS" id="PR00411">
    <property type="entry name" value="PNDRDTASEI"/>
</dbReference>
<proteinExistence type="inferred from homology"/>
<dbReference type="Gene3D" id="3.50.50.60">
    <property type="entry name" value="FAD/NAD(P)-binding domain"/>
    <property type="match status" value="2"/>
</dbReference>
<comment type="cofactor">
    <cofactor evidence="1">
        <name>FAD</name>
        <dbReference type="ChEBI" id="CHEBI:57692"/>
    </cofactor>
</comment>
<dbReference type="InterPro" id="IPR050260">
    <property type="entry name" value="FAD-bd_OxRdtase"/>
</dbReference>
<gene>
    <name evidence="6" type="ORF">LVJ83_00040</name>
</gene>
<keyword evidence="4" id="KW-0274">FAD</keyword>
<evidence type="ECO:0000313" key="7">
    <source>
        <dbReference type="Proteomes" id="UP000829817"/>
    </source>
</evidence>
<dbReference type="Pfam" id="PF07992">
    <property type="entry name" value="Pyr_redox_2"/>
    <property type="match status" value="1"/>
</dbReference>
<dbReference type="InterPro" id="IPR023753">
    <property type="entry name" value="FAD/NAD-binding_dom"/>
</dbReference>